<evidence type="ECO:0000313" key="2">
    <source>
        <dbReference type="EMBL" id="MFD1219025.1"/>
    </source>
</evidence>
<dbReference type="Proteomes" id="UP001597180">
    <property type="component" value="Unassembled WGS sequence"/>
</dbReference>
<dbReference type="SUPFAM" id="SSF53335">
    <property type="entry name" value="S-adenosyl-L-methionine-dependent methyltransferases"/>
    <property type="match status" value="1"/>
</dbReference>
<reference evidence="3" key="1">
    <citation type="journal article" date="2019" name="Int. J. Syst. Evol. Microbiol.">
        <title>The Global Catalogue of Microorganisms (GCM) 10K type strain sequencing project: providing services to taxonomists for standard genome sequencing and annotation.</title>
        <authorList>
            <consortium name="The Broad Institute Genomics Platform"/>
            <consortium name="The Broad Institute Genome Sequencing Center for Infectious Disease"/>
            <person name="Wu L."/>
            <person name="Ma J."/>
        </authorList>
    </citation>
    <scope>NUCLEOTIDE SEQUENCE [LARGE SCALE GENOMIC DNA]</scope>
    <source>
        <strain evidence="3">CCUG 53270</strain>
    </source>
</reference>
<keyword evidence="2" id="KW-0808">Transferase</keyword>
<dbReference type="Pfam" id="PF08241">
    <property type="entry name" value="Methyltransf_11"/>
    <property type="match status" value="1"/>
</dbReference>
<accession>A0ABW3UHI0</accession>
<name>A0ABW3UHI0_9BACL</name>
<feature type="domain" description="Methyltransferase type 11" evidence="1">
    <location>
        <begin position="120"/>
        <end position="184"/>
    </location>
</feature>
<dbReference type="InterPro" id="IPR029063">
    <property type="entry name" value="SAM-dependent_MTases_sf"/>
</dbReference>
<dbReference type="GO" id="GO:0008168">
    <property type="term" value="F:methyltransferase activity"/>
    <property type="evidence" value="ECO:0007669"/>
    <property type="project" value="UniProtKB-KW"/>
</dbReference>
<protein>
    <submittedName>
        <fullName evidence="2">Methyltransferase domain-containing protein</fullName>
    </submittedName>
</protein>
<keyword evidence="2" id="KW-0489">Methyltransferase</keyword>
<keyword evidence="3" id="KW-1185">Reference proteome</keyword>
<dbReference type="RefSeq" id="WP_345591379.1">
    <property type="nucleotide sequence ID" value="NZ_BAABJG010000027.1"/>
</dbReference>
<comment type="caution">
    <text evidence="2">The sequence shown here is derived from an EMBL/GenBank/DDBJ whole genome shotgun (WGS) entry which is preliminary data.</text>
</comment>
<proteinExistence type="predicted"/>
<dbReference type="InterPro" id="IPR013216">
    <property type="entry name" value="Methyltransf_11"/>
</dbReference>
<dbReference type="Gene3D" id="3.40.50.150">
    <property type="entry name" value="Vaccinia Virus protein VP39"/>
    <property type="match status" value="1"/>
</dbReference>
<dbReference type="EMBL" id="JBHTLU010000007">
    <property type="protein sequence ID" value="MFD1219025.1"/>
    <property type="molecule type" value="Genomic_DNA"/>
</dbReference>
<evidence type="ECO:0000313" key="3">
    <source>
        <dbReference type="Proteomes" id="UP001597180"/>
    </source>
</evidence>
<dbReference type="GO" id="GO:0032259">
    <property type="term" value="P:methylation"/>
    <property type="evidence" value="ECO:0007669"/>
    <property type="project" value="UniProtKB-KW"/>
</dbReference>
<organism evidence="2 3">
    <name type="scientific">Paenibacillus vulneris</name>
    <dbReference type="NCBI Taxonomy" id="1133364"/>
    <lineage>
        <taxon>Bacteria</taxon>
        <taxon>Bacillati</taxon>
        <taxon>Bacillota</taxon>
        <taxon>Bacilli</taxon>
        <taxon>Bacillales</taxon>
        <taxon>Paenibacillaceae</taxon>
        <taxon>Paenibacillus</taxon>
    </lineage>
</organism>
<sequence>MVNKHYEQAGVAMTCRSFAEYELMFALDKEQLQEGPILDVASGASSFSAEAAAKGYRSQAADPLYSMDAEAIREHGEREIELSTRKLDAIKDVYDWSYYRDLDRHRAMREQSLQRFIEDFKRHEGSDKYTAARLPELPFDNDSFSLVLCSHFLFLYQEQFDEAFHLQAVRELLRVCRQGGRVLIYPLYSLRWERYPALDSMLSELSSEGITVETGVSRLAFIPESTEFLILKKSS</sequence>
<evidence type="ECO:0000259" key="1">
    <source>
        <dbReference type="Pfam" id="PF08241"/>
    </source>
</evidence>
<gene>
    <name evidence="2" type="ORF">ACFQ4B_02730</name>
</gene>